<sequence>MDTHNTSDPVPCLALSLEFSLRHCSCPLSRPVSRVLSPALLLSPVSPSFKPEDRIYLCSFFVKKYESNSSHTVPDARLEAERLWSPHESRGVVGDDSSYSPCDKWCDIRLEAERLWSPHESRGVVGDDSSYSPCDKWCDIRRCVRITGCRDGYSCAVHGVWYEILLCLERDGWINPAVRSSNTAMIGLLGQVLFPQLITWRRPLCQLGWSPNCLLMLGIVTLNYGLNYYEVLAETQKMASSGSGSGAEASCFTA</sequence>
<dbReference type="AlphaFoldDB" id="A0AAE0YE76"/>
<evidence type="ECO:0000313" key="2">
    <source>
        <dbReference type="Proteomes" id="UP001283361"/>
    </source>
</evidence>
<proteinExistence type="predicted"/>
<keyword evidence="2" id="KW-1185">Reference proteome</keyword>
<dbReference type="EMBL" id="JAWDGP010006339">
    <property type="protein sequence ID" value="KAK3742832.1"/>
    <property type="molecule type" value="Genomic_DNA"/>
</dbReference>
<reference evidence="1" key="1">
    <citation type="journal article" date="2023" name="G3 (Bethesda)">
        <title>A reference genome for the long-term kleptoplast-retaining sea slug Elysia crispata morphotype clarki.</title>
        <authorList>
            <person name="Eastman K.E."/>
            <person name="Pendleton A.L."/>
            <person name="Shaikh M.A."/>
            <person name="Suttiyut T."/>
            <person name="Ogas R."/>
            <person name="Tomko P."/>
            <person name="Gavelis G."/>
            <person name="Widhalm J.R."/>
            <person name="Wisecaver J.H."/>
        </authorList>
    </citation>
    <scope>NUCLEOTIDE SEQUENCE</scope>
    <source>
        <strain evidence="1">ECLA1</strain>
    </source>
</reference>
<organism evidence="1 2">
    <name type="scientific">Elysia crispata</name>
    <name type="common">lettuce slug</name>
    <dbReference type="NCBI Taxonomy" id="231223"/>
    <lineage>
        <taxon>Eukaryota</taxon>
        <taxon>Metazoa</taxon>
        <taxon>Spiralia</taxon>
        <taxon>Lophotrochozoa</taxon>
        <taxon>Mollusca</taxon>
        <taxon>Gastropoda</taxon>
        <taxon>Heterobranchia</taxon>
        <taxon>Euthyneura</taxon>
        <taxon>Panpulmonata</taxon>
        <taxon>Sacoglossa</taxon>
        <taxon>Placobranchoidea</taxon>
        <taxon>Plakobranchidae</taxon>
        <taxon>Elysia</taxon>
    </lineage>
</organism>
<protein>
    <submittedName>
        <fullName evidence="1">Uncharacterized protein</fullName>
    </submittedName>
</protein>
<name>A0AAE0YE76_9GAST</name>
<accession>A0AAE0YE76</accession>
<comment type="caution">
    <text evidence="1">The sequence shown here is derived from an EMBL/GenBank/DDBJ whole genome shotgun (WGS) entry which is preliminary data.</text>
</comment>
<gene>
    <name evidence="1" type="ORF">RRG08_064231</name>
</gene>
<evidence type="ECO:0000313" key="1">
    <source>
        <dbReference type="EMBL" id="KAK3742832.1"/>
    </source>
</evidence>
<dbReference type="Proteomes" id="UP001283361">
    <property type="component" value="Unassembled WGS sequence"/>
</dbReference>